<reference evidence="2 3" key="1">
    <citation type="submission" date="2023-10" db="EMBL/GenBank/DDBJ databases">
        <title>Complete genome sequence of a Sphingomonadaceae bacterium.</title>
        <authorList>
            <person name="Yan C."/>
        </authorList>
    </citation>
    <scope>NUCLEOTIDE SEQUENCE [LARGE SCALE GENOMIC DNA]</scope>
    <source>
        <strain evidence="2 3">SCSIO 66989</strain>
    </source>
</reference>
<name>A0AA97F4A1_9SPHN</name>
<dbReference type="KEGG" id="acoa:RB602_07790"/>
<sequence length="275" mass="29309">MRRQLSFPCKGATLYATLDLPDSGEATTGLLLVSGGNEIRSGAHAGQAQLAAALTKAGYAVFRYDRRGVGDSSGDNQGFLSSEPDMAAALHCFREQVPSLAKIAGFGNCDAATALTLFHQRLGLDALILANPWTFENEQAEDDLPPPQAIRSRYLDRLKDPKALKRLVTGDVDLGKLAKGLKRASKGDPNLPAPFAQRLGAALAASAIPVTILLAEQDRTAQQFIAEWQGAAFAACHDHPDICMEGLASGSHSFADVAAKAWLERRILECLRAVS</sequence>
<dbReference type="EMBL" id="CP136594">
    <property type="protein sequence ID" value="WOE73771.1"/>
    <property type="molecule type" value="Genomic_DNA"/>
</dbReference>
<dbReference type="SUPFAM" id="SSF53474">
    <property type="entry name" value="alpha/beta-Hydrolases"/>
    <property type="match status" value="1"/>
</dbReference>
<feature type="domain" description="Serine aminopeptidase S33" evidence="1">
    <location>
        <begin position="47"/>
        <end position="156"/>
    </location>
</feature>
<proteinExistence type="predicted"/>
<dbReference type="Pfam" id="PF12146">
    <property type="entry name" value="Hydrolase_4"/>
    <property type="match status" value="1"/>
</dbReference>
<dbReference type="Proteomes" id="UP001302429">
    <property type="component" value="Chromosome"/>
</dbReference>
<dbReference type="InterPro" id="IPR029058">
    <property type="entry name" value="AB_hydrolase_fold"/>
</dbReference>
<keyword evidence="3" id="KW-1185">Reference proteome</keyword>
<keyword evidence="2" id="KW-0378">Hydrolase</keyword>
<dbReference type="AlphaFoldDB" id="A0AA97F4A1"/>
<evidence type="ECO:0000313" key="2">
    <source>
        <dbReference type="EMBL" id="WOE73771.1"/>
    </source>
</evidence>
<dbReference type="InterPro" id="IPR022742">
    <property type="entry name" value="Hydrolase_4"/>
</dbReference>
<protein>
    <submittedName>
        <fullName evidence="2">Hydrolase 1, exosortase A system-associated</fullName>
    </submittedName>
</protein>
<dbReference type="RefSeq" id="WP_317079996.1">
    <property type="nucleotide sequence ID" value="NZ_CP136594.1"/>
</dbReference>
<evidence type="ECO:0000259" key="1">
    <source>
        <dbReference type="Pfam" id="PF12146"/>
    </source>
</evidence>
<accession>A0AA97F4A1</accession>
<dbReference type="InterPro" id="IPR017531">
    <property type="entry name" value="Hydrolase-1_PEP"/>
</dbReference>
<organism evidence="2 3">
    <name type="scientific">Alterisphingorhabdus coralli</name>
    <dbReference type="NCBI Taxonomy" id="3071408"/>
    <lineage>
        <taxon>Bacteria</taxon>
        <taxon>Pseudomonadati</taxon>
        <taxon>Pseudomonadota</taxon>
        <taxon>Alphaproteobacteria</taxon>
        <taxon>Sphingomonadales</taxon>
        <taxon>Sphingomonadaceae</taxon>
        <taxon>Alterisphingorhabdus (ex Yan et al. 2024)</taxon>
    </lineage>
</organism>
<evidence type="ECO:0000313" key="3">
    <source>
        <dbReference type="Proteomes" id="UP001302429"/>
    </source>
</evidence>
<dbReference type="NCBIfam" id="TIGR03100">
    <property type="entry name" value="hydr1_PEP"/>
    <property type="match status" value="1"/>
</dbReference>
<dbReference type="Gene3D" id="3.40.50.1820">
    <property type="entry name" value="alpha/beta hydrolase"/>
    <property type="match status" value="1"/>
</dbReference>
<gene>
    <name evidence="2" type="ORF">RB602_07790</name>
</gene>
<dbReference type="GO" id="GO:0016787">
    <property type="term" value="F:hydrolase activity"/>
    <property type="evidence" value="ECO:0007669"/>
    <property type="project" value="UniProtKB-KW"/>
</dbReference>